<dbReference type="PROSITE" id="PS51257">
    <property type="entry name" value="PROKAR_LIPOPROTEIN"/>
    <property type="match status" value="1"/>
</dbReference>
<keyword evidence="3" id="KW-1185">Reference proteome</keyword>
<dbReference type="RefSeq" id="WP_120231547.1">
    <property type="nucleotide sequence ID" value="NZ_CP158807.1"/>
</dbReference>
<sequence>MKQKTISIIILSILAACTSPKKENIKTDPNTTSDPNSKRAELIGKWVQPIPGQENEKQGIELRDNGIAVSINMHTLLYEQWKVSHDTLFLWSRTVGVAQPSASSDIDTLLIQKLDHKSLTVVSLIGDQKNNLAQTYNKEK</sequence>
<comment type="caution">
    <text evidence="2">The sequence shown here is derived from an EMBL/GenBank/DDBJ whole genome shotgun (WGS) entry which is preliminary data.</text>
</comment>
<dbReference type="Pfam" id="PF12702">
    <property type="entry name" value="Lipocalin_3"/>
    <property type="match status" value="1"/>
</dbReference>
<proteinExistence type="predicted"/>
<evidence type="ECO:0000313" key="3">
    <source>
        <dbReference type="Proteomes" id="UP000281899"/>
    </source>
</evidence>
<dbReference type="Gene3D" id="2.40.128.280">
    <property type="match status" value="1"/>
</dbReference>
<dbReference type="GeneID" id="301715401"/>
<feature type="domain" description="Lipocalin-like" evidence="1">
    <location>
        <begin position="39"/>
        <end position="138"/>
    </location>
</feature>
<accession>A0ABX9WZN1</accession>
<organism evidence="2 3">
    <name type="scientific">Chryseobacterium cucumeris</name>
    <dbReference type="NCBI Taxonomy" id="1813611"/>
    <lineage>
        <taxon>Bacteria</taxon>
        <taxon>Pseudomonadati</taxon>
        <taxon>Bacteroidota</taxon>
        <taxon>Flavobacteriia</taxon>
        <taxon>Flavobacteriales</taxon>
        <taxon>Weeksellaceae</taxon>
        <taxon>Chryseobacterium group</taxon>
        <taxon>Chryseobacterium</taxon>
    </lineage>
</organism>
<dbReference type="EMBL" id="RJTW01000012">
    <property type="protein sequence ID" value="ROH86557.1"/>
    <property type="molecule type" value="Genomic_DNA"/>
</dbReference>
<dbReference type="InterPro" id="IPR024311">
    <property type="entry name" value="Lipocalin-like"/>
</dbReference>
<reference evidence="2 3" key="1">
    <citation type="submission" date="2018-11" db="EMBL/GenBank/DDBJ databases">
        <title>Proposal to divide the Flavobacteriaceae and reorganize its genera based on Amino Acid Identity values calculated from whole genome sequences.</title>
        <authorList>
            <person name="Nicholson A.C."/>
            <person name="Gulvik C.A."/>
            <person name="Whitney A.M."/>
            <person name="Humrighouse B.W."/>
            <person name="Bell M."/>
            <person name="Holmes B."/>
            <person name="Steigerwalt A."/>
            <person name="Villarma A."/>
            <person name="Sheth M."/>
            <person name="Batra D."/>
            <person name="Pryor J."/>
            <person name="Bernardet J.-F."/>
            <person name="Hugo C."/>
            <person name="Kampfer P."/>
            <person name="Newman J."/>
            <person name="Mcquiston J.R."/>
        </authorList>
    </citation>
    <scope>NUCLEOTIDE SEQUENCE [LARGE SCALE GENOMIC DNA]</scope>
    <source>
        <strain evidence="2 3">G0235</strain>
    </source>
</reference>
<evidence type="ECO:0000259" key="1">
    <source>
        <dbReference type="Pfam" id="PF12702"/>
    </source>
</evidence>
<evidence type="ECO:0000313" key="2">
    <source>
        <dbReference type="EMBL" id="ROH86557.1"/>
    </source>
</evidence>
<dbReference type="Proteomes" id="UP000281899">
    <property type="component" value="Unassembled WGS sequence"/>
</dbReference>
<name>A0ABX9WZN1_9FLAO</name>
<protein>
    <recommendedName>
        <fullName evidence="1">Lipocalin-like domain-containing protein</fullName>
    </recommendedName>
</protein>
<gene>
    <name evidence="2" type="ORF">EGI15_22210</name>
</gene>